<dbReference type="STRING" id="1802505.A3D01_03085"/>
<evidence type="ECO:0000313" key="10">
    <source>
        <dbReference type="Proteomes" id="UP000177169"/>
    </source>
</evidence>
<sequence length="393" mass="46120">MKTIKNKNVNLVLLVLYFFIVSIPIIILFKPTENLLLESDFLNHFVAAKIVKDGKGEKLYDIGFNYQIQEKYIERTDVRNRNGFRLIPASVIIFLPFSFLHPLMAYKYFVYTNYIILVLTSVWLSIQFRDLVRGKPFLGLIPIVFLPVLLSLRMGQTSVILLLLYASLYFLLKKKKWFLLGFFTSFFLLKIQYLTLFPFLFILSEDKKSYLKGFFISMLLILSVSLYISGWQTLQKYPEFVLSSEIPKLGSNAALSFTFYGFLLAQNMISKMPREFLIAANLIFYLLALVIFRYRYKEVDREKSFISAVLFSIFFSMHTLAHDLTVTLIPIFIILNLVFLKKEKRKYVSQIIVFFLFFLPSIIFLNTTYFLQFAFLMVGLFFLFPGSRSHEEN</sequence>
<evidence type="ECO:0000256" key="6">
    <source>
        <dbReference type="ARBA" id="ARBA00023136"/>
    </source>
</evidence>
<dbReference type="Proteomes" id="UP000177169">
    <property type="component" value="Unassembled WGS sequence"/>
</dbReference>
<keyword evidence="5 8" id="KW-1133">Transmembrane helix</keyword>
<protein>
    <recommendedName>
        <fullName evidence="11">Glycosyltransferase RgtA/B/C/D-like domain-containing protein</fullName>
    </recommendedName>
</protein>
<evidence type="ECO:0000256" key="3">
    <source>
        <dbReference type="ARBA" id="ARBA00022679"/>
    </source>
</evidence>
<comment type="caution">
    <text evidence="9">The sequence shown here is derived from an EMBL/GenBank/DDBJ whole genome shotgun (WGS) entry which is preliminary data.</text>
</comment>
<feature type="transmembrane region" description="Helical" evidence="8">
    <location>
        <begin position="351"/>
        <end position="384"/>
    </location>
</feature>
<evidence type="ECO:0000256" key="5">
    <source>
        <dbReference type="ARBA" id="ARBA00022989"/>
    </source>
</evidence>
<dbReference type="EMBL" id="MGGR01000005">
    <property type="protein sequence ID" value="OGM34503.1"/>
    <property type="molecule type" value="Genomic_DNA"/>
</dbReference>
<comment type="similarity">
    <text evidence="7">Belongs to the glycosyltransferase 87 family.</text>
</comment>
<accession>A0A1F7Z4A9</accession>
<dbReference type="AlphaFoldDB" id="A0A1F7Z4A9"/>
<dbReference type="InterPro" id="IPR018584">
    <property type="entry name" value="GT87"/>
</dbReference>
<evidence type="ECO:0000256" key="7">
    <source>
        <dbReference type="ARBA" id="ARBA00024033"/>
    </source>
</evidence>
<proteinExistence type="inferred from homology"/>
<feature type="transmembrane region" description="Helical" evidence="8">
    <location>
        <begin position="177"/>
        <end position="203"/>
    </location>
</feature>
<keyword evidence="6 8" id="KW-0472">Membrane</keyword>
<keyword evidence="4 8" id="KW-0812">Transmembrane</keyword>
<evidence type="ECO:0000256" key="4">
    <source>
        <dbReference type="ARBA" id="ARBA00022692"/>
    </source>
</evidence>
<evidence type="ECO:0000256" key="2">
    <source>
        <dbReference type="ARBA" id="ARBA00022475"/>
    </source>
</evidence>
<feature type="transmembrane region" description="Helical" evidence="8">
    <location>
        <begin position="210"/>
        <end position="229"/>
    </location>
</feature>
<keyword evidence="3" id="KW-0808">Transferase</keyword>
<evidence type="ECO:0000313" key="9">
    <source>
        <dbReference type="EMBL" id="OGM34503.1"/>
    </source>
</evidence>
<comment type="subcellular location">
    <subcellularLocation>
        <location evidence="1">Cell membrane</location>
        <topology evidence="1">Multi-pass membrane protein</topology>
    </subcellularLocation>
</comment>
<keyword evidence="2" id="KW-1003">Cell membrane</keyword>
<evidence type="ECO:0000256" key="1">
    <source>
        <dbReference type="ARBA" id="ARBA00004651"/>
    </source>
</evidence>
<dbReference type="Pfam" id="PF09594">
    <property type="entry name" value="GT87"/>
    <property type="match status" value="1"/>
</dbReference>
<name>A0A1F7Z4A9_9BACT</name>
<feature type="transmembrane region" description="Helical" evidence="8">
    <location>
        <begin position="306"/>
        <end position="339"/>
    </location>
</feature>
<feature type="transmembrane region" description="Helical" evidence="8">
    <location>
        <begin position="138"/>
        <end position="171"/>
    </location>
</feature>
<organism evidence="9 10">
    <name type="scientific">Candidatus Woesebacteria bacterium RIFCSPHIGHO2_02_FULL_39_13</name>
    <dbReference type="NCBI Taxonomy" id="1802505"/>
    <lineage>
        <taxon>Bacteria</taxon>
        <taxon>Candidatus Woeseibacteriota</taxon>
    </lineage>
</organism>
<feature type="transmembrane region" description="Helical" evidence="8">
    <location>
        <begin position="108"/>
        <end position="126"/>
    </location>
</feature>
<feature type="transmembrane region" description="Helical" evidence="8">
    <location>
        <begin position="276"/>
        <end position="294"/>
    </location>
</feature>
<dbReference type="GO" id="GO:0016758">
    <property type="term" value="F:hexosyltransferase activity"/>
    <property type="evidence" value="ECO:0007669"/>
    <property type="project" value="InterPro"/>
</dbReference>
<feature type="transmembrane region" description="Helical" evidence="8">
    <location>
        <begin position="249"/>
        <end position="269"/>
    </location>
</feature>
<gene>
    <name evidence="9" type="ORF">A3D01_03085</name>
</gene>
<evidence type="ECO:0008006" key="11">
    <source>
        <dbReference type="Google" id="ProtNLM"/>
    </source>
</evidence>
<dbReference type="GO" id="GO:0005886">
    <property type="term" value="C:plasma membrane"/>
    <property type="evidence" value="ECO:0007669"/>
    <property type="project" value="UniProtKB-SubCell"/>
</dbReference>
<feature type="transmembrane region" description="Helical" evidence="8">
    <location>
        <begin position="12"/>
        <end position="29"/>
    </location>
</feature>
<reference evidence="9 10" key="1">
    <citation type="journal article" date="2016" name="Nat. Commun.">
        <title>Thousands of microbial genomes shed light on interconnected biogeochemical processes in an aquifer system.</title>
        <authorList>
            <person name="Anantharaman K."/>
            <person name="Brown C.T."/>
            <person name="Hug L.A."/>
            <person name="Sharon I."/>
            <person name="Castelle C.J."/>
            <person name="Probst A.J."/>
            <person name="Thomas B.C."/>
            <person name="Singh A."/>
            <person name="Wilkins M.J."/>
            <person name="Karaoz U."/>
            <person name="Brodie E.L."/>
            <person name="Williams K.H."/>
            <person name="Hubbard S.S."/>
            <person name="Banfield J.F."/>
        </authorList>
    </citation>
    <scope>NUCLEOTIDE SEQUENCE [LARGE SCALE GENOMIC DNA]</scope>
</reference>
<evidence type="ECO:0000256" key="8">
    <source>
        <dbReference type="SAM" id="Phobius"/>
    </source>
</evidence>